<protein>
    <recommendedName>
        <fullName evidence="1">Fido domain-containing protein</fullName>
    </recommendedName>
</protein>
<dbReference type="PROSITE" id="PS51459">
    <property type="entry name" value="FIDO"/>
    <property type="match status" value="1"/>
</dbReference>
<comment type="caution">
    <text evidence="2">The sequence shown here is derived from an EMBL/GenBank/DDBJ whole genome shotgun (WGS) entry which is preliminary data.</text>
</comment>
<dbReference type="Pfam" id="PF02661">
    <property type="entry name" value="Fic"/>
    <property type="match status" value="1"/>
</dbReference>
<dbReference type="Gene3D" id="1.10.3290.10">
    <property type="entry name" value="Fido-like domain"/>
    <property type="match status" value="1"/>
</dbReference>
<dbReference type="PATRIC" id="fig|1423783.4.peg.1340"/>
<evidence type="ECO:0000313" key="3">
    <source>
        <dbReference type="Proteomes" id="UP000051922"/>
    </source>
</evidence>
<gene>
    <name evidence="2" type="ORF">FC50_GL001298</name>
</gene>
<dbReference type="InterPro" id="IPR036597">
    <property type="entry name" value="Fido-like_dom_sf"/>
</dbReference>
<dbReference type="EMBL" id="AZFJ01000049">
    <property type="protein sequence ID" value="KRL85898.1"/>
    <property type="molecule type" value="Genomic_DNA"/>
</dbReference>
<organism evidence="2 3">
    <name type="scientific">Lacticaseibacillus pantheris DSM 15945 = JCM 12539 = NBRC 106106</name>
    <dbReference type="NCBI Taxonomy" id="1423783"/>
    <lineage>
        <taxon>Bacteria</taxon>
        <taxon>Bacillati</taxon>
        <taxon>Bacillota</taxon>
        <taxon>Bacilli</taxon>
        <taxon>Lactobacillales</taxon>
        <taxon>Lactobacillaceae</taxon>
        <taxon>Lacticaseibacillus</taxon>
    </lineage>
</organism>
<sequence>MNELIQGAAKADAGRIRTDIVTVGHTNDTYVPPIPSEQTERAFFASLMSADMSATQQAIKLMLHISRSQWFADGNKRTALVVANAIMLTKGAGLLAIPENKMHWYLSQLQKFYLTGRQSAIERWLYEEAIFGIANDATE</sequence>
<reference evidence="2 3" key="1">
    <citation type="journal article" date="2015" name="Genome Announc.">
        <title>Expanding the biotechnology potential of lactobacilli through comparative genomics of 213 strains and associated genera.</title>
        <authorList>
            <person name="Sun Z."/>
            <person name="Harris H.M."/>
            <person name="McCann A."/>
            <person name="Guo C."/>
            <person name="Argimon S."/>
            <person name="Zhang W."/>
            <person name="Yang X."/>
            <person name="Jeffery I.B."/>
            <person name="Cooney J.C."/>
            <person name="Kagawa T.F."/>
            <person name="Liu W."/>
            <person name="Song Y."/>
            <person name="Salvetti E."/>
            <person name="Wrobel A."/>
            <person name="Rasinkangas P."/>
            <person name="Parkhill J."/>
            <person name="Rea M.C."/>
            <person name="O'Sullivan O."/>
            <person name="Ritari J."/>
            <person name="Douillard F.P."/>
            <person name="Paul Ross R."/>
            <person name="Yang R."/>
            <person name="Briner A.E."/>
            <person name="Felis G.E."/>
            <person name="de Vos W.M."/>
            <person name="Barrangou R."/>
            <person name="Klaenhammer T.R."/>
            <person name="Caufield P.W."/>
            <person name="Cui Y."/>
            <person name="Zhang H."/>
            <person name="O'Toole P.W."/>
        </authorList>
    </citation>
    <scope>NUCLEOTIDE SEQUENCE [LARGE SCALE GENOMIC DNA]</scope>
    <source>
        <strain evidence="2 3">DSM 15945</strain>
    </source>
</reference>
<evidence type="ECO:0000259" key="1">
    <source>
        <dbReference type="PROSITE" id="PS51459"/>
    </source>
</evidence>
<dbReference type="STRING" id="1423783.FC50_GL001298"/>
<dbReference type="AlphaFoldDB" id="A0A0R1U345"/>
<evidence type="ECO:0000313" key="2">
    <source>
        <dbReference type="EMBL" id="KRL85898.1"/>
    </source>
</evidence>
<name>A0A0R1U345_9LACO</name>
<keyword evidence="3" id="KW-1185">Reference proteome</keyword>
<feature type="domain" description="Fido" evidence="1">
    <location>
        <begin position="1"/>
        <end position="127"/>
    </location>
</feature>
<accession>A0A0R1U345</accession>
<dbReference type="InterPro" id="IPR003812">
    <property type="entry name" value="Fido"/>
</dbReference>
<proteinExistence type="predicted"/>
<dbReference type="SUPFAM" id="SSF140931">
    <property type="entry name" value="Fic-like"/>
    <property type="match status" value="1"/>
</dbReference>
<dbReference type="Proteomes" id="UP000051922">
    <property type="component" value="Unassembled WGS sequence"/>
</dbReference>